<dbReference type="EMBL" id="JAFKCV010000001">
    <property type="protein sequence ID" value="MBN7823597.1"/>
    <property type="molecule type" value="Genomic_DNA"/>
</dbReference>
<dbReference type="Gene3D" id="3.40.190.10">
    <property type="entry name" value="Periplasmic binding protein-like II"/>
    <property type="match status" value="1"/>
</dbReference>
<gene>
    <name evidence="1" type="ORF">J0A66_00035</name>
</gene>
<reference evidence="1" key="1">
    <citation type="submission" date="2021-03" db="EMBL/GenBank/DDBJ databases">
        <title>novel species isolated from a fishpond in China.</title>
        <authorList>
            <person name="Lu H."/>
            <person name="Cai Z."/>
        </authorList>
    </citation>
    <scope>NUCLEOTIDE SEQUENCE</scope>
    <source>
        <strain evidence="1">JCM 30855</strain>
    </source>
</reference>
<protein>
    <recommendedName>
        <fullName evidence="3">PBP domain-containing protein</fullName>
    </recommendedName>
</protein>
<accession>A0A939DJ51</accession>
<dbReference type="AlphaFoldDB" id="A0A939DJ51"/>
<keyword evidence="2" id="KW-1185">Reference proteome</keyword>
<dbReference type="RefSeq" id="WP_206571724.1">
    <property type="nucleotide sequence ID" value="NZ_JAFKCV010000001.1"/>
</dbReference>
<evidence type="ECO:0008006" key="3">
    <source>
        <dbReference type="Google" id="ProtNLM"/>
    </source>
</evidence>
<dbReference type="SUPFAM" id="SSF53850">
    <property type="entry name" value="Periplasmic binding protein-like II"/>
    <property type="match status" value="1"/>
</dbReference>
<organism evidence="1 2">
    <name type="scientific">Bowmanella dokdonensis</name>
    <dbReference type="NCBI Taxonomy" id="751969"/>
    <lineage>
        <taxon>Bacteria</taxon>
        <taxon>Pseudomonadati</taxon>
        <taxon>Pseudomonadota</taxon>
        <taxon>Gammaproteobacteria</taxon>
        <taxon>Alteromonadales</taxon>
        <taxon>Alteromonadaceae</taxon>
        <taxon>Bowmanella</taxon>
    </lineage>
</organism>
<proteinExistence type="predicted"/>
<evidence type="ECO:0000313" key="1">
    <source>
        <dbReference type="EMBL" id="MBN7823597.1"/>
    </source>
</evidence>
<dbReference type="Proteomes" id="UP000664654">
    <property type="component" value="Unassembled WGS sequence"/>
</dbReference>
<evidence type="ECO:0000313" key="2">
    <source>
        <dbReference type="Proteomes" id="UP000664654"/>
    </source>
</evidence>
<sequence length="160" mass="18090">MIREVKRISKSGWLLGIALCCSVILPLRAQEVVSEVQVIVSDSINLDELSAAQLRRIFTMRQRQWPSGEPIKVYVLPNQDPLHQHFTKSQLSMFPYQLERLWNKLVYSGLSERPLEVYSQDQMLKAIGATPGAIGYLSKEIVLEGRGVKKLSVVKGDSHD</sequence>
<comment type="caution">
    <text evidence="1">The sequence shown here is derived from an EMBL/GenBank/DDBJ whole genome shotgun (WGS) entry which is preliminary data.</text>
</comment>
<name>A0A939DJ51_9ALTE</name>